<dbReference type="Gene3D" id="2.160.20.80">
    <property type="entry name" value="E3 ubiquitin-protein ligase SopA"/>
    <property type="match status" value="1"/>
</dbReference>
<name>A0ABX2KS89_9PROT</name>
<dbReference type="PANTHER" id="PTHR47485">
    <property type="entry name" value="THYLAKOID LUMENAL 17.4 KDA PROTEIN, CHLOROPLASTIC"/>
    <property type="match status" value="1"/>
</dbReference>
<reference evidence="3 4" key="1">
    <citation type="submission" date="2019-10" db="EMBL/GenBank/DDBJ databases">
        <title>Genome sequence of Azospirillum formosense CC-Nfb-7.</title>
        <authorList>
            <person name="Ambrosini A."/>
            <person name="Sant'Anna F.H."/>
            <person name="Cassan F.D."/>
            <person name="Souza E.M."/>
            <person name="Passaglia L.M.P."/>
        </authorList>
    </citation>
    <scope>NUCLEOTIDE SEQUENCE [LARGE SCALE GENOMIC DNA]</scope>
    <source>
        <strain evidence="3 4">CC-NFb-7</strain>
    </source>
</reference>
<gene>
    <name evidence="3" type="ORF">GBZ26_04580</name>
</gene>
<keyword evidence="4" id="KW-1185">Reference proteome</keyword>
<organism evidence="3 4">
    <name type="scientific">Azospirillum formosense</name>
    <dbReference type="NCBI Taxonomy" id="861533"/>
    <lineage>
        <taxon>Bacteria</taxon>
        <taxon>Pseudomonadati</taxon>
        <taxon>Pseudomonadota</taxon>
        <taxon>Alphaproteobacteria</taxon>
        <taxon>Rhodospirillales</taxon>
        <taxon>Azospirillaceae</taxon>
        <taxon>Azospirillum</taxon>
    </lineage>
</organism>
<keyword evidence="1" id="KW-0677">Repeat</keyword>
<evidence type="ECO:0000256" key="2">
    <source>
        <dbReference type="SAM" id="SignalP"/>
    </source>
</evidence>
<evidence type="ECO:0000256" key="1">
    <source>
        <dbReference type="ARBA" id="ARBA00022737"/>
    </source>
</evidence>
<feature type="chain" id="PRO_5045893415" evidence="2">
    <location>
        <begin position="28"/>
        <end position="170"/>
    </location>
</feature>
<protein>
    <submittedName>
        <fullName evidence="3">Pentapeptide repeat-containing protein</fullName>
    </submittedName>
</protein>
<evidence type="ECO:0000313" key="4">
    <source>
        <dbReference type="Proteomes" id="UP000639419"/>
    </source>
</evidence>
<dbReference type="Proteomes" id="UP000639419">
    <property type="component" value="Unassembled WGS sequence"/>
</dbReference>
<dbReference type="RefSeq" id="WP_174437801.1">
    <property type="nucleotide sequence ID" value="NZ_BAABCC010000034.1"/>
</dbReference>
<dbReference type="PANTHER" id="PTHR47485:SF1">
    <property type="entry name" value="THYLAKOID LUMENAL 17.4 KDA PROTEIN, CHLOROPLASTIC"/>
    <property type="match status" value="1"/>
</dbReference>
<proteinExistence type="predicted"/>
<sequence>MKTTIFAAFAVLATFLGTALVPTAALAECTDPAQPKVNWRRCYFDGRDLSSAKLAGAMLRDATFQRSTLKDADLSETDGYRAKFFSATMPGVKLDGARLIEADFTRADLTGASLKETDLRNAKLVNAILQKADFTGARLGGADLRHADLSGATWIDGTTVCAEKSVGQCN</sequence>
<dbReference type="SUPFAM" id="SSF141571">
    <property type="entry name" value="Pentapeptide repeat-like"/>
    <property type="match status" value="1"/>
</dbReference>
<comment type="caution">
    <text evidence="3">The sequence shown here is derived from an EMBL/GenBank/DDBJ whole genome shotgun (WGS) entry which is preliminary data.</text>
</comment>
<dbReference type="Pfam" id="PF00805">
    <property type="entry name" value="Pentapeptide"/>
    <property type="match status" value="2"/>
</dbReference>
<evidence type="ECO:0000313" key="3">
    <source>
        <dbReference type="EMBL" id="NUB18498.1"/>
    </source>
</evidence>
<accession>A0ABX2KS89</accession>
<dbReference type="EMBL" id="WHOR01000019">
    <property type="protein sequence ID" value="NUB18498.1"/>
    <property type="molecule type" value="Genomic_DNA"/>
</dbReference>
<feature type="signal peptide" evidence="2">
    <location>
        <begin position="1"/>
        <end position="27"/>
    </location>
</feature>
<dbReference type="InterPro" id="IPR001646">
    <property type="entry name" value="5peptide_repeat"/>
</dbReference>
<keyword evidence="2" id="KW-0732">Signal</keyword>